<dbReference type="PANTHER" id="PTHR46268:SF6">
    <property type="entry name" value="UNIVERSAL STRESS PROTEIN UP12"/>
    <property type="match status" value="1"/>
</dbReference>
<dbReference type="PANTHER" id="PTHR46268">
    <property type="entry name" value="STRESS RESPONSE PROTEIN NHAX"/>
    <property type="match status" value="1"/>
</dbReference>
<reference evidence="4" key="2">
    <citation type="submission" date="2008-04" db="EMBL/GenBank/DDBJ databases">
        <title>Draft genome sequence of Providencia stuartii(ATCC 25827).</title>
        <authorList>
            <person name="Sudarsanam P."/>
            <person name="Ley R."/>
            <person name="Guruge J."/>
            <person name="Turnbaugh P.J."/>
            <person name="Mahowald M."/>
            <person name="Liep D."/>
            <person name="Gordon J."/>
        </authorList>
    </citation>
    <scope>NUCLEOTIDE SEQUENCE [LARGE SCALE GENOMIC DNA]</scope>
    <source>
        <strain evidence="4">ATCC 25827</strain>
    </source>
</reference>
<evidence type="ECO:0000259" key="2">
    <source>
        <dbReference type="Pfam" id="PF00582"/>
    </source>
</evidence>
<gene>
    <name evidence="3" type="ORF">PROSTU_03346</name>
</gene>
<accession>A0AA86YLL1</accession>
<dbReference type="InterPro" id="IPR006016">
    <property type="entry name" value="UspA"/>
</dbReference>
<evidence type="ECO:0000313" key="3">
    <source>
        <dbReference type="EMBL" id="EDU60141.1"/>
    </source>
</evidence>
<comment type="caution">
    <text evidence="3">The sequence shown here is derived from an EMBL/GenBank/DDBJ whole genome shotgun (WGS) entry which is preliminary data.</text>
</comment>
<organism evidence="3 4">
    <name type="scientific">Providencia stuartii ATCC 25827</name>
    <dbReference type="NCBI Taxonomy" id="471874"/>
    <lineage>
        <taxon>Bacteria</taxon>
        <taxon>Pseudomonadati</taxon>
        <taxon>Pseudomonadota</taxon>
        <taxon>Gammaproteobacteria</taxon>
        <taxon>Enterobacterales</taxon>
        <taxon>Morganellaceae</taxon>
        <taxon>Providencia</taxon>
    </lineage>
</organism>
<dbReference type="Proteomes" id="UP000004506">
    <property type="component" value="Unassembled WGS sequence"/>
</dbReference>
<dbReference type="Pfam" id="PF00582">
    <property type="entry name" value="Usp"/>
    <property type="match status" value="1"/>
</dbReference>
<dbReference type="InterPro" id="IPR014729">
    <property type="entry name" value="Rossmann-like_a/b/a_fold"/>
</dbReference>
<reference evidence="3 4" key="3">
    <citation type="submission" date="2008-05" db="EMBL/GenBank/DDBJ databases">
        <authorList>
            <person name="Fulton L."/>
            <person name="Clifton S."/>
            <person name="Fulton B."/>
            <person name="Xu J."/>
            <person name="Minx P."/>
            <person name="Pepin K.H."/>
            <person name="Johnson M."/>
            <person name="Thiruvilangam P."/>
            <person name="Bhonagiri V."/>
            <person name="Nash W.E."/>
            <person name="Mardis E.R."/>
            <person name="Wilson R.K."/>
        </authorList>
    </citation>
    <scope>NUCLEOTIDE SEQUENCE [LARGE SCALE GENOMIC DNA]</scope>
    <source>
        <strain evidence="3 4">ATCC 25827</strain>
    </source>
</reference>
<evidence type="ECO:0000313" key="4">
    <source>
        <dbReference type="Proteomes" id="UP000004506"/>
    </source>
</evidence>
<evidence type="ECO:0000256" key="1">
    <source>
        <dbReference type="ARBA" id="ARBA00008791"/>
    </source>
</evidence>
<dbReference type="AlphaFoldDB" id="A0AA86YLL1"/>
<comment type="similarity">
    <text evidence="1">Belongs to the universal stress protein A family.</text>
</comment>
<dbReference type="CDD" id="cd00293">
    <property type="entry name" value="USP-like"/>
    <property type="match status" value="1"/>
</dbReference>
<dbReference type="SUPFAM" id="SSF52402">
    <property type="entry name" value="Adenine nucleotide alpha hydrolases-like"/>
    <property type="match status" value="1"/>
</dbReference>
<dbReference type="Gene3D" id="3.40.50.620">
    <property type="entry name" value="HUPs"/>
    <property type="match status" value="1"/>
</dbReference>
<proteinExistence type="inferred from homology"/>
<dbReference type="InterPro" id="IPR006015">
    <property type="entry name" value="Universal_stress_UspA"/>
</dbReference>
<reference evidence="4" key="1">
    <citation type="submission" date="2008-04" db="EMBL/GenBank/DDBJ databases">
        <title>Draft genome sequence of Providencia stuartii (ATCC 25827).</title>
        <authorList>
            <person name="Sudarsanam P."/>
            <person name="Ley R."/>
            <person name="Guruge J."/>
            <person name="Turnbaugh P.J."/>
            <person name="Mahowald M."/>
            <person name="Liep D."/>
            <person name="Gordon J."/>
        </authorList>
    </citation>
    <scope>NUCLEOTIDE SEQUENCE [LARGE SCALE GENOMIC DNA]</scope>
    <source>
        <strain evidence="4">ATCC 25827</strain>
    </source>
</reference>
<sequence length="150" mass="16271">MNEVVMYNKILVPIDLLEDSLNPQIIKHIEELAKLGSPEIHFLSVIPSAELFFGIEVTILPESHKNSAERSVLALKALEDVIKDINIAGERITCKIGIGSAKDEILSYADDIGASLIVLGSHRPSASTYLLGSTASTIVRHAKTSVLVIR</sequence>
<protein>
    <submittedName>
        <fullName evidence="3">Universal stress family protein</fullName>
    </submittedName>
</protein>
<dbReference type="PRINTS" id="PR01438">
    <property type="entry name" value="UNVRSLSTRESS"/>
</dbReference>
<dbReference type="EMBL" id="ABJD02000101">
    <property type="protein sequence ID" value="EDU60141.1"/>
    <property type="molecule type" value="Genomic_DNA"/>
</dbReference>
<feature type="domain" description="UspA" evidence="2">
    <location>
        <begin position="6"/>
        <end position="150"/>
    </location>
</feature>
<name>A0AA86YLL1_PROST</name>